<dbReference type="Proteomes" id="UP001412239">
    <property type="component" value="Unassembled WGS sequence"/>
</dbReference>
<keyword evidence="4" id="KW-1185">Reference proteome</keyword>
<name>A0A292Q245_9PEZI</name>
<feature type="repeat" description="ANK" evidence="1">
    <location>
        <begin position="82"/>
        <end position="114"/>
    </location>
</feature>
<evidence type="ECO:0000313" key="4">
    <source>
        <dbReference type="Proteomes" id="UP001412239"/>
    </source>
</evidence>
<dbReference type="InterPro" id="IPR036770">
    <property type="entry name" value="Ankyrin_rpt-contain_sf"/>
</dbReference>
<proteinExistence type="predicted"/>
<reference evidence="3" key="1">
    <citation type="submission" date="2015-10" db="EMBL/GenBank/DDBJ databases">
        <authorList>
            <person name="Regsiter A."/>
            <person name="william w."/>
        </authorList>
    </citation>
    <scope>NUCLEOTIDE SEQUENCE</scope>
    <source>
        <strain evidence="3">Montdore</strain>
    </source>
</reference>
<protein>
    <recommendedName>
        <fullName evidence="2">F-box domain-containing protein</fullName>
    </recommendedName>
</protein>
<organism evidence="3 4">
    <name type="scientific">Tuber aestivum</name>
    <name type="common">summer truffle</name>
    <dbReference type="NCBI Taxonomy" id="59557"/>
    <lineage>
        <taxon>Eukaryota</taxon>
        <taxon>Fungi</taxon>
        <taxon>Dikarya</taxon>
        <taxon>Ascomycota</taxon>
        <taxon>Pezizomycotina</taxon>
        <taxon>Pezizomycetes</taxon>
        <taxon>Pezizales</taxon>
        <taxon>Tuberaceae</taxon>
        <taxon>Tuber</taxon>
    </lineage>
</organism>
<dbReference type="EMBL" id="LN890979">
    <property type="protein sequence ID" value="CUS13045.1"/>
    <property type="molecule type" value="Genomic_DNA"/>
</dbReference>
<dbReference type="InterPro" id="IPR051616">
    <property type="entry name" value="Cul2-RING_E3_ligase_SR"/>
</dbReference>
<dbReference type="AlphaFoldDB" id="A0A292Q245"/>
<dbReference type="Pfam" id="PF12796">
    <property type="entry name" value="Ank_2"/>
    <property type="match status" value="1"/>
</dbReference>
<feature type="repeat" description="ANK" evidence="1">
    <location>
        <begin position="115"/>
        <end position="147"/>
    </location>
</feature>
<accession>A0A292Q245</accession>
<evidence type="ECO:0000256" key="1">
    <source>
        <dbReference type="PROSITE-ProRule" id="PRU00023"/>
    </source>
</evidence>
<dbReference type="PROSITE" id="PS50088">
    <property type="entry name" value="ANK_REPEAT"/>
    <property type="match status" value="3"/>
</dbReference>
<dbReference type="Pfam" id="PF13637">
    <property type="entry name" value="Ank_4"/>
    <property type="match status" value="1"/>
</dbReference>
<feature type="repeat" description="ANK" evidence="1">
    <location>
        <begin position="50"/>
        <end position="82"/>
    </location>
</feature>
<dbReference type="PANTHER" id="PTHR46224:SF64">
    <property type="entry name" value="IQ MOTIF AND ANKYRIN REPEAT DOMAIN-CONTAINING PROTEIN 1"/>
    <property type="match status" value="1"/>
</dbReference>
<dbReference type="PANTHER" id="PTHR46224">
    <property type="entry name" value="ANKYRIN REPEAT FAMILY PROTEIN"/>
    <property type="match status" value="1"/>
</dbReference>
<keyword evidence="1" id="KW-0040">ANK repeat</keyword>
<dbReference type="InterPro" id="IPR002110">
    <property type="entry name" value="Ankyrin_rpt"/>
</dbReference>
<dbReference type="PRINTS" id="PR01415">
    <property type="entry name" value="ANKYRIN"/>
</dbReference>
<gene>
    <name evidence="3" type="ORF">GSTUAT00002960001</name>
</gene>
<dbReference type="PROSITE" id="PS50297">
    <property type="entry name" value="ANK_REP_REGION"/>
    <property type="match status" value="3"/>
</dbReference>
<feature type="domain" description="F-box" evidence="2">
    <location>
        <begin position="1"/>
        <end position="44"/>
    </location>
</feature>
<dbReference type="SMART" id="SM00248">
    <property type="entry name" value="ANK"/>
    <property type="match status" value="3"/>
</dbReference>
<evidence type="ECO:0000313" key="3">
    <source>
        <dbReference type="EMBL" id="CUS13045.1"/>
    </source>
</evidence>
<dbReference type="InterPro" id="IPR001810">
    <property type="entry name" value="F-box_dom"/>
</dbReference>
<dbReference type="SUPFAM" id="SSF48403">
    <property type="entry name" value="Ankyrin repeat"/>
    <property type="match status" value="1"/>
</dbReference>
<evidence type="ECO:0000259" key="2">
    <source>
        <dbReference type="PROSITE" id="PS50181"/>
    </source>
</evidence>
<sequence length="169" mass="18580">MSLFDFPNEILLEVTEHLCPGDLNSLLRTSHFYERLLTPRIHRLALEEKDGLTALQWAAVKGHEPLARLLLQKGVNINASRNGWTALHRAVRHGFEGIVALLLEQGADASIKGTAGMTALHWAAFLGNEKVVRRLLEMGVGISTEDNFGKTAAYYATLRGNIAVVKLLG</sequence>
<dbReference type="PROSITE" id="PS50181">
    <property type="entry name" value="FBOX"/>
    <property type="match status" value="1"/>
</dbReference>
<dbReference type="Gene3D" id="1.25.40.20">
    <property type="entry name" value="Ankyrin repeat-containing domain"/>
    <property type="match status" value="2"/>
</dbReference>